<feature type="transmembrane region" description="Helical" evidence="3">
    <location>
        <begin position="113"/>
        <end position="135"/>
    </location>
</feature>
<keyword evidence="6" id="KW-1185">Reference proteome</keyword>
<dbReference type="GO" id="GO:0005524">
    <property type="term" value="F:ATP binding"/>
    <property type="evidence" value="ECO:0007669"/>
    <property type="project" value="UniProtKB-KW"/>
</dbReference>
<dbReference type="GO" id="GO:0140359">
    <property type="term" value="F:ABC-type transporter activity"/>
    <property type="evidence" value="ECO:0007669"/>
    <property type="project" value="InterPro"/>
</dbReference>
<dbReference type="GO" id="GO:0005319">
    <property type="term" value="F:lipid transporter activity"/>
    <property type="evidence" value="ECO:0007669"/>
    <property type="project" value="TreeGrafter"/>
</dbReference>
<dbReference type="GO" id="GO:0016020">
    <property type="term" value="C:membrane"/>
    <property type="evidence" value="ECO:0007669"/>
    <property type="project" value="InterPro"/>
</dbReference>
<feature type="transmembrane region" description="Helical" evidence="3">
    <location>
        <begin position="87"/>
        <end position="107"/>
    </location>
</feature>
<organism evidence="7">
    <name type="scientific">Nippostrongylus brasiliensis</name>
    <name type="common">Rat hookworm</name>
    <dbReference type="NCBI Taxonomy" id="27835"/>
    <lineage>
        <taxon>Eukaryota</taxon>
        <taxon>Metazoa</taxon>
        <taxon>Ecdysozoa</taxon>
        <taxon>Nematoda</taxon>
        <taxon>Chromadorea</taxon>
        <taxon>Rhabditida</taxon>
        <taxon>Rhabditina</taxon>
        <taxon>Rhabditomorpha</taxon>
        <taxon>Strongyloidea</taxon>
        <taxon>Heligmosomidae</taxon>
        <taxon>Nippostrongylus</taxon>
    </lineage>
</organism>
<dbReference type="PANTHER" id="PTHR19229">
    <property type="entry name" value="ATP-BINDING CASSETTE TRANSPORTER SUBFAMILY A ABCA"/>
    <property type="match status" value="1"/>
</dbReference>
<dbReference type="GO" id="GO:0016887">
    <property type="term" value="F:ATP hydrolysis activity"/>
    <property type="evidence" value="ECO:0007669"/>
    <property type="project" value="InterPro"/>
</dbReference>
<dbReference type="Proteomes" id="UP000271162">
    <property type="component" value="Unassembled WGS sequence"/>
</dbReference>
<dbReference type="OMA" id="CNWHAYT"/>
<proteinExistence type="predicted"/>
<feature type="domain" description="ABC transporter" evidence="4">
    <location>
        <begin position="226"/>
        <end position="448"/>
    </location>
</feature>
<dbReference type="AlphaFoldDB" id="A0A158R0G9"/>
<evidence type="ECO:0000313" key="7">
    <source>
        <dbReference type="WBParaSite" id="NBR_0001179701-mRNA-1"/>
    </source>
</evidence>
<accession>A0A158R0G9</accession>
<evidence type="ECO:0000313" key="6">
    <source>
        <dbReference type="Proteomes" id="UP000271162"/>
    </source>
</evidence>
<evidence type="ECO:0000256" key="2">
    <source>
        <dbReference type="ARBA" id="ARBA00022840"/>
    </source>
</evidence>
<keyword evidence="3" id="KW-0472">Membrane</keyword>
<dbReference type="STRING" id="27835.A0A158R0G9"/>
<feature type="transmembrane region" description="Helical" evidence="3">
    <location>
        <begin position="58"/>
        <end position="80"/>
    </location>
</feature>
<dbReference type="EMBL" id="UYSL01020604">
    <property type="protein sequence ID" value="VDL75387.1"/>
    <property type="molecule type" value="Genomic_DNA"/>
</dbReference>
<evidence type="ECO:0000256" key="3">
    <source>
        <dbReference type="SAM" id="Phobius"/>
    </source>
</evidence>
<keyword evidence="2" id="KW-0067">ATP-binding</keyword>
<dbReference type="Pfam" id="PF00005">
    <property type="entry name" value="ABC_tran"/>
    <property type="match status" value="1"/>
</dbReference>
<evidence type="ECO:0000259" key="4">
    <source>
        <dbReference type="PROSITE" id="PS50893"/>
    </source>
</evidence>
<gene>
    <name evidence="5" type="ORF">NBR_LOCUS11798</name>
</gene>
<dbReference type="InterPro" id="IPR003593">
    <property type="entry name" value="AAA+_ATPase"/>
</dbReference>
<feature type="transmembrane region" description="Helical" evidence="3">
    <location>
        <begin position="21"/>
        <end position="52"/>
    </location>
</feature>
<dbReference type="Gene3D" id="3.40.50.300">
    <property type="entry name" value="P-loop containing nucleotide triphosphate hydrolases"/>
    <property type="match status" value="1"/>
</dbReference>
<dbReference type="PANTHER" id="PTHR19229:SF250">
    <property type="entry name" value="ABC TRANSPORTER DOMAIN-CONTAINING PROTEIN-RELATED"/>
    <property type="match status" value="1"/>
</dbReference>
<keyword evidence="3" id="KW-1133">Transmembrane helix</keyword>
<dbReference type="SMART" id="SM00382">
    <property type="entry name" value="AAA"/>
    <property type="match status" value="1"/>
</dbReference>
<dbReference type="SUPFAM" id="SSF52540">
    <property type="entry name" value="P-loop containing nucleoside triphosphate hydrolases"/>
    <property type="match status" value="1"/>
</dbReference>
<sequence length="511" mass="56742">MVAFCVSWDAKMKELMIIMNAGRLTFFVSTVISHSLLAIISITLVYVLAIVFSEGLPLGVIYVAYALLTIAAVIIGILCGTVLSSSINAVITAFILWCLLAYVGITAPQLTSSFWIVLINQLNVVAAFGNIIEGAQYQELRGIPLSFSTTFAYSDYVSPGMSILFMAFDIILYFAIVVIYDSIEWAGYFVEMATMFRKTNLEQLESQSERKSWHQFENVRPEPPDVDTDGVSKVDDASGALLVYRFEIRAYAGEVSVILGHSGCGKSTILKMICGSVEPTRGAVRVCNKNVFHFTSYCRSKLGYCPQDNLLYKALTVEDHLWLFYNIKRIDKAGTGKKAAGWKKEASVLCGCLELDEALQKQTSSLSQSEMRKLCVAIAFIGGSRVVLLDEPTNGMDYKAVLLTTESMEDAEEMGQQLYVMYNGRTICSGDIQFVKGSLNPPLKQAFQGITASVAGSKIRTKKGKEMEIELPKLQERLFPKMLKTLEEEKQAGYVRDFQLTYGNIEETFQK</sequence>
<keyword evidence="1" id="KW-0547">Nucleotide-binding</keyword>
<keyword evidence="3" id="KW-0812">Transmembrane</keyword>
<evidence type="ECO:0000313" key="5">
    <source>
        <dbReference type="EMBL" id="VDL75387.1"/>
    </source>
</evidence>
<name>A0A158R0G9_NIPBR</name>
<evidence type="ECO:0000256" key="1">
    <source>
        <dbReference type="ARBA" id="ARBA00022741"/>
    </source>
</evidence>
<feature type="transmembrane region" description="Helical" evidence="3">
    <location>
        <begin position="156"/>
        <end position="180"/>
    </location>
</feature>
<reference evidence="5 6" key="2">
    <citation type="submission" date="2018-11" db="EMBL/GenBank/DDBJ databases">
        <authorList>
            <consortium name="Pathogen Informatics"/>
        </authorList>
    </citation>
    <scope>NUCLEOTIDE SEQUENCE [LARGE SCALE GENOMIC DNA]</scope>
</reference>
<dbReference type="InterPro" id="IPR003439">
    <property type="entry name" value="ABC_transporter-like_ATP-bd"/>
</dbReference>
<reference evidence="7" key="1">
    <citation type="submission" date="2016-04" db="UniProtKB">
        <authorList>
            <consortium name="WormBaseParasite"/>
        </authorList>
    </citation>
    <scope>IDENTIFICATION</scope>
</reference>
<protein>
    <submittedName>
        <fullName evidence="7">ABC transporter domain-containing protein</fullName>
    </submittedName>
</protein>
<dbReference type="PROSITE" id="PS50893">
    <property type="entry name" value="ABC_TRANSPORTER_2"/>
    <property type="match status" value="1"/>
</dbReference>
<dbReference type="InterPro" id="IPR027417">
    <property type="entry name" value="P-loop_NTPase"/>
</dbReference>
<dbReference type="WBParaSite" id="NBR_0001179701-mRNA-1">
    <property type="protein sequence ID" value="NBR_0001179701-mRNA-1"/>
    <property type="gene ID" value="NBR_0001179701"/>
</dbReference>
<dbReference type="InterPro" id="IPR026082">
    <property type="entry name" value="ABCA"/>
</dbReference>